<protein>
    <submittedName>
        <fullName evidence="5">GntR family transcriptional regulator</fullName>
    </submittedName>
</protein>
<dbReference type="Proteomes" id="UP000653674">
    <property type="component" value="Unassembled WGS sequence"/>
</dbReference>
<dbReference type="Gene3D" id="1.10.10.10">
    <property type="entry name" value="Winged helix-like DNA-binding domain superfamily/Winged helix DNA-binding domain"/>
    <property type="match status" value="1"/>
</dbReference>
<reference evidence="5" key="1">
    <citation type="submission" date="2021-01" db="EMBL/GenBank/DDBJ databases">
        <title>Whole genome shotgun sequence of Planosporangium flavigriseum NBRC 105377.</title>
        <authorList>
            <person name="Komaki H."/>
            <person name="Tamura T."/>
        </authorList>
    </citation>
    <scope>NUCLEOTIDE SEQUENCE</scope>
    <source>
        <strain evidence="5">NBRC 105377</strain>
    </source>
</reference>
<sequence>MINVDPHSPVPPYEQVRSQIAALARDGHLSAGTRLPTVRQLAGDLGLAVNTVARTYRELEAAGLVETRGRHGTFVTHRAACVPVEAERLAARYAEETRRLGLDPAQALGLVRAALGQPEPGLGAGA</sequence>
<evidence type="ECO:0000259" key="4">
    <source>
        <dbReference type="PROSITE" id="PS50949"/>
    </source>
</evidence>
<organism evidence="5 6">
    <name type="scientific">Planosporangium flavigriseum</name>
    <dbReference type="NCBI Taxonomy" id="373681"/>
    <lineage>
        <taxon>Bacteria</taxon>
        <taxon>Bacillati</taxon>
        <taxon>Actinomycetota</taxon>
        <taxon>Actinomycetes</taxon>
        <taxon>Micromonosporales</taxon>
        <taxon>Micromonosporaceae</taxon>
        <taxon>Planosporangium</taxon>
    </lineage>
</organism>
<dbReference type="InterPro" id="IPR000524">
    <property type="entry name" value="Tscrpt_reg_HTH_GntR"/>
</dbReference>
<keyword evidence="6" id="KW-1185">Reference proteome</keyword>
<dbReference type="PANTHER" id="PTHR38445">
    <property type="entry name" value="HTH-TYPE TRANSCRIPTIONAL REPRESSOR YTRA"/>
    <property type="match status" value="1"/>
</dbReference>
<dbReference type="Pfam" id="PF00392">
    <property type="entry name" value="GntR"/>
    <property type="match status" value="1"/>
</dbReference>
<dbReference type="PROSITE" id="PS50949">
    <property type="entry name" value="HTH_GNTR"/>
    <property type="match status" value="1"/>
</dbReference>
<dbReference type="CDD" id="cd07377">
    <property type="entry name" value="WHTH_GntR"/>
    <property type="match status" value="1"/>
</dbReference>
<dbReference type="GO" id="GO:0003700">
    <property type="term" value="F:DNA-binding transcription factor activity"/>
    <property type="evidence" value="ECO:0007669"/>
    <property type="project" value="InterPro"/>
</dbReference>
<keyword evidence="2" id="KW-0238">DNA-binding</keyword>
<evidence type="ECO:0000256" key="3">
    <source>
        <dbReference type="ARBA" id="ARBA00023163"/>
    </source>
</evidence>
<evidence type="ECO:0000256" key="1">
    <source>
        <dbReference type="ARBA" id="ARBA00023015"/>
    </source>
</evidence>
<dbReference type="InterPro" id="IPR036388">
    <property type="entry name" value="WH-like_DNA-bd_sf"/>
</dbReference>
<feature type="domain" description="HTH gntR-type" evidence="4">
    <location>
        <begin position="10"/>
        <end position="78"/>
    </location>
</feature>
<dbReference type="EMBL" id="BONU01000022">
    <property type="protein sequence ID" value="GIG74760.1"/>
    <property type="molecule type" value="Genomic_DNA"/>
</dbReference>
<evidence type="ECO:0000313" key="5">
    <source>
        <dbReference type="EMBL" id="GIG74760.1"/>
    </source>
</evidence>
<dbReference type="GO" id="GO:0003677">
    <property type="term" value="F:DNA binding"/>
    <property type="evidence" value="ECO:0007669"/>
    <property type="project" value="UniProtKB-KW"/>
</dbReference>
<dbReference type="PANTHER" id="PTHR38445:SF9">
    <property type="entry name" value="HTH-TYPE TRANSCRIPTIONAL REPRESSOR YTRA"/>
    <property type="match status" value="1"/>
</dbReference>
<evidence type="ECO:0000313" key="6">
    <source>
        <dbReference type="Proteomes" id="UP000653674"/>
    </source>
</evidence>
<dbReference type="AlphaFoldDB" id="A0A8J3M122"/>
<name>A0A8J3M122_9ACTN</name>
<dbReference type="InterPro" id="IPR036390">
    <property type="entry name" value="WH_DNA-bd_sf"/>
</dbReference>
<keyword evidence="3" id="KW-0804">Transcription</keyword>
<evidence type="ECO:0000256" key="2">
    <source>
        <dbReference type="ARBA" id="ARBA00023125"/>
    </source>
</evidence>
<dbReference type="SUPFAM" id="SSF46785">
    <property type="entry name" value="Winged helix' DNA-binding domain"/>
    <property type="match status" value="1"/>
</dbReference>
<gene>
    <name evidence="5" type="ORF">Pfl04_31640</name>
</gene>
<proteinExistence type="predicted"/>
<dbReference type="SMART" id="SM00345">
    <property type="entry name" value="HTH_GNTR"/>
    <property type="match status" value="1"/>
</dbReference>
<keyword evidence="1" id="KW-0805">Transcription regulation</keyword>
<comment type="caution">
    <text evidence="5">The sequence shown here is derived from an EMBL/GenBank/DDBJ whole genome shotgun (WGS) entry which is preliminary data.</text>
</comment>
<accession>A0A8J3M122</accession>